<accession>A0A257LVB5</accession>
<dbReference type="AlphaFoldDB" id="A0A257LVB5"/>
<reference evidence="8" key="1">
    <citation type="submission" date="2017-07" db="EMBL/GenBank/DDBJ databases">
        <title>Novel pathways for hydrocarbon cycling and metabolic interdependencies in hydrothermal sediment communities.</title>
        <authorList>
            <person name="Dombrowski N."/>
            <person name="Seitz K."/>
            <person name="Teske A."/>
            <person name="Baker B."/>
        </authorList>
    </citation>
    <scope>NUCLEOTIDE SEQUENCE [LARGE SCALE GENOMIC DNA]</scope>
</reference>
<dbReference type="GO" id="GO:0015920">
    <property type="term" value="P:lipopolysaccharide transport"/>
    <property type="evidence" value="ECO:0007669"/>
    <property type="project" value="TreeGrafter"/>
</dbReference>
<dbReference type="EMBL" id="NMUJ01000001">
    <property type="protein sequence ID" value="OYV03613.1"/>
    <property type="molecule type" value="Genomic_DNA"/>
</dbReference>
<evidence type="ECO:0000256" key="1">
    <source>
        <dbReference type="ARBA" id="ARBA00004651"/>
    </source>
</evidence>
<protein>
    <recommendedName>
        <fullName evidence="9">LPS export ABC transporter permease LptG</fullName>
    </recommendedName>
</protein>
<dbReference type="InterPro" id="IPR005495">
    <property type="entry name" value="LptG/LptF_permease"/>
</dbReference>
<comment type="subcellular location">
    <subcellularLocation>
        <location evidence="1">Cell membrane</location>
        <topology evidence="1">Multi-pass membrane protein</topology>
    </subcellularLocation>
</comment>
<feature type="transmembrane region" description="Helical" evidence="6">
    <location>
        <begin position="297"/>
        <end position="314"/>
    </location>
</feature>
<gene>
    <name evidence="7" type="ORF">CGW93_00145</name>
</gene>
<evidence type="ECO:0000256" key="4">
    <source>
        <dbReference type="ARBA" id="ARBA00022989"/>
    </source>
</evidence>
<keyword evidence="5 6" id="KW-0472">Membrane</keyword>
<evidence type="ECO:0000256" key="2">
    <source>
        <dbReference type="ARBA" id="ARBA00022475"/>
    </source>
</evidence>
<sequence length="353" mass="40761">MKITDRYIIKGFLRMFGLSLTAITFIYVVVDMFEKMSRFIALKVPGSKILLYYLYEAPVAVTRIIAPIAVLIAGIAAVGTLSRNFELIAFKASGISLYRLFAPLIIVGILLSLSIFLMDEELSTRAAWHKRLLSEQIFHRRYEDIKRKRIYLMSEDGIFFKVDRLIPEKYTLVRLTVYKFEDGRITTRLDANRAEWYNKWYIYDGKLYDFDTEKFVQFASYQPNWYVTFRSFLFEAKFLEELRIPELRQYINKLRAGGEDTVDEEVELHTRIAFSLTGLIVLLIALPIAVNVRLSGFAWGFAFAFLMSFVYWGLTQTGKALGKAGFLSPALAAWLPNLVFIVIAAVLLQMTRK</sequence>
<feature type="transmembrane region" description="Helical" evidence="6">
    <location>
        <begin position="50"/>
        <end position="76"/>
    </location>
</feature>
<feature type="transmembrane region" description="Helical" evidence="6">
    <location>
        <begin position="12"/>
        <end position="30"/>
    </location>
</feature>
<keyword evidence="4 6" id="KW-1133">Transmembrane helix</keyword>
<dbReference type="Proteomes" id="UP000216312">
    <property type="component" value="Unassembled WGS sequence"/>
</dbReference>
<comment type="caution">
    <text evidence="7">The sequence shown here is derived from an EMBL/GenBank/DDBJ whole genome shotgun (WGS) entry which is preliminary data.</text>
</comment>
<evidence type="ECO:0008006" key="9">
    <source>
        <dbReference type="Google" id="ProtNLM"/>
    </source>
</evidence>
<evidence type="ECO:0000313" key="7">
    <source>
        <dbReference type="EMBL" id="OYV03613.1"/>
    </source>
</evidence>
<evidence type="ECO:0000256" key="6">
    <source>
        <dbReference type="SAM" id="Phobius"/>
    </source>
</evidence>
<keyword evidence="3 6" id="KW-0812">Transmembrane</keyword>
<evidence type="ECO:0000256" key="3">
    <source>
        <dbReference type="ARBA" id="ARBA00022692"/>
    </source>
</evidence>
<feature type="transmembrane region" description="Helical" evidence="6">
    <location>
        <begin position="272"/>
        <end position="290"/>
    </location>
</feature>
<evidence type="ECO:0000313" key="8">
    <source>
        <dbReference type="Proteomes" id="UP000216312"/>
    </source>
</evidence>
<feature type="transmembrane region" description="Helical" evidence="6">
    <location>
        <begin position="326"/>
        <end position="348"/>
    </location>
</feature>
<dbReference type="PANTHER" id="PTHR33529">
    <property type="entry name" value="SLR0882 PROTEIN-RELATED"/>
    <property type="match status" value="1"/>
</dbReference>
<proteinExistence type="predicted"/>
<dbReference type="Pfam" id="PF03739">
    <property type="entry name" value="LptF_LptG"/>
    <property type="match status" value="1"/>
</dbReference>
<name>A0A257LVB5_UNCW3</name>
<dbReference type="GO" id="GO:0043190">
    <property type="term" value="C:ATP-binding cassette (ABC) transporter complex"/>
    <property type="evidence" value="ECO:0007669"/>
    <property type="project" value="TreeGrafter"/>
</dbReference>
<dbReference type="PANTHER" id="PTHR33529:SF8">
    <property type="entry name" value="PERMEASE, YJGP_YJGQ FAMILY"/>
    <property type="match status" value="1"/>
</dbReference>
<feature type="transmembrane region" description="Helical" evidence="6">
    <location>
        <begin position="97"/>
        <end position="118"/>
    </location>
</feature>
<keyword evidence="2" id="KW-1003">Cell membrane</keyword>
<evidence type="ECO:0000256" key="5">
    <source>
        <dbReference type="ARBA" id="ARBA00023136"/>
    </source>
</evidence>
<organism evidence="7 8">
    <name type="scientific">candidate division WOR-3 bacterium 4484_18</name>
    <dbReference type="NCBI Taxonomy" id="2020626"/>
    <lineage>
        <taxon>Bacteria</taxon>
        <taxon>Bacteria division WOR-3</taxon>
    </lineage>
</organism>